<evidence type="ECO:0000259" key="1">
    <source>
        <dbReference type="Pfam" id="PF18737"/>
    </source>
</evidence>
<protein>
    <submittedName>
        <fullName evidence="2">MAE_28990/MAE_18760 family HEPN-like nuclease</fullName>
    </submittedName>
</protein>
<dbReference type="Pfam" id="PF18737">
    <property type="entry name" value="HEPN_MAE_28990"/>
    <property type="match status" value="1"/>
</dbReference>
<gene>
    <name evidence="2" type="ORF">AB5J58_00125</name>
</gene>
<dbReference type="AlphaFoldDB" id="A0AB39LXI6"/>
<proteinExistence type="predicted"/>
<accession>A0AB39LXI6</accession>
<sequence length="250" mass="28231">MSTSDLTLFFDERFSEVSAYLELLEQVEVVARNGPPRLAGSDYRITAPQQKILYSSVYLQLYNLVEATMARCIAEITRAAAASGKWQPHELSDELRQEWVRSSARTHSDMAPDSRLKYALQMTDYLVNQLPIREFDIETGGGGNWDDEAIYAMAKRLGCQITISSTALAGVKRVRRDGMGSMKLVKDRRNSLAHGSISFVECADGIIATELREMSQQVEKYLREVIKCFARYIDSYIFLRPEIRPNGGTP</sequence>
<organism evidence="2">
    <name type="scientific">Streptomyces sp. R08</name>
    <dbReference type="NCBI Taxonomy" id="3238624"/>
    <lineage>
        <taxon>Bacteria</taxon>
        <taxon>Bacillati</taxon>
        <taxon>Actinomycetota</taxon>
        <taxon>Actinomycetes</taxon>
        <taxon>Kitasatosporales</taxon>
        <taxon>Streptomycetaceae</taxon>
        <taxon>Streptomyces</taxon>
    </lineage>
</organism>
<name>A0AB39LXI6_9ACTN</name>
<dbReference type="EMBL" id="CP163431">
    <property type="protein sequence ID" value="XDP98704.1"/>
    <property type="molecule type" value="Genomic_DNA"/>
</dbReference>
<dbReference type="InterPro" id="IPR040788">
    <property type="entry name" value="HEPN_MAE_28990"/>
</dbReference>
<reference evidence="2" key="1">
    <citation type="submission" date="2024-07" db="EMBL/GenBank/DDBJ databases">
        <authorList>
            <person name="Yu S.T."/>
        </authorList>
    </citation>
    <scope>NUCLEOTIDE SEQUENCE</scope>
    <source>
        <strain evidence="2">R08</strain>
    </source>
</reference>
<feature type="domain" description="MAE-28990/MAE-18760-like HEPN" evidence="1">
    <location>
        <begin position="9"/>
        <end position="235"/>
    </location>
</feature>
<dbReference type="REBASE" id="856960">
    <property type="entry name" value="SspR08ORF130P"/>
</dbReference>
<evidence type="ECO:0000313" key="2">
    <source>
        <dbReference type="EMBL" id="XDP98704.1"/>
    </source>
</evidence>
<dbReference type="RefSeq" id="WP_369186094.1">
    <property type="nucleotide sequence ID" value="NZ_CP163431.1"/>
</dbReference>